<evidence type="ECO:0000256" key="9">
    <source>
        <dbReference type="ARBA" id="ARBA00022801"/>
    </source>
</evidence>
<evidence type="ECO:0000256" key="1">
    <source>
        <dbReference type="ARBA" id="ARBA00001968"/>
    </source>
</evidence>
<keyword evidence="10" id="KW-0539">Nucleus</keyword>
<feature type="compositionally biased region" description="Basic and acidic residues" evidence="13">
    <location>
        <begin position="63"/>
        <end position="79"/>
    </location>
</feature>
<sequence>MSKLPPPVHTIVAGLTGSGDFLAERADRVWEACQEAEIWAVELNFDNHDKPDHSPTRPTKCARGHELHRNGERHPRVDGPETPDLSLEVLNKTQQLIDLGSPSKSPSPTESPKVRPSLFRSPSERQSAKIKHSLERSLSLDNKKVTRSKVTDDFEHTELTFARKPRVKKMVTIKLEEAFKLIPMCTGEDDIYPFINACDMAVNLVEEKCAPTLVKYITTRLSGRALEMIKYKNVTKWVYIKSYLMDAFEDTTTASSLQIQLNSIKMRHGEDVNDYCHRVEKLYYKLCTACTLNKEESEAKVIHETLKEQTLNIFIKGLISPIRTILKAQNPLEVAKQLAKAEEVEYNSERENNRYRNDFNKGNYNASRQNNNNFQRVDNTRHNNTNSRIRNFQPNNFSKPNYQGRINNYTQQNNFNRPPIKFYNCNGNHYAAQCRNKPASNNNRPSNRNSFTQPPTNYNARASTCAYCKRSGHDISACYKKRNNESRNNNSGNANVSGEDRDDNFNDLVVIIAFPRRQRNFRPRADHFTHWRDDEFFDRYQLSKTTVRFIIDLIGDRICSRTDWNHVVSPEHKVLLTLRYYATGSMLVVCGDFIGVHKSTASRIVKLVSHEIALLHPQFVYFPNNERETKQVKQDFYNIAKFPMAIGALDCTHFKIRSPGGDNAEMYRNRKNFFSINVQTICDANLKIQDIVARWPGSSHDSTIFNNSTIRGKFERDEMQNCLLVADSGYAQRDFVMTLVGNPGTLINPASGITAAAVDKYNESLIRTRNTVKRSYGVWKRRFPILATACDFKERIPRVTTEVESSIRITDFNNPGDEIGRNTVQNSLRRKLLRYFANV</sequence>
<dbReference type="GO" id="GO:0005737">
    <property type="term" value="C:cytoplasm"/>
    <property type="evidence" value="ECO:0007669"/>
    <property type="project" value="UniProtKB-SubCell"/>
</dbReference>
<keyword evidence="7" id="KW-0540">Nuclease</keyword>
<organism evidence="15 16">
    <name type="scientific">Aphis glycines</name>
    <name type="common">Soybean aphid</name>
    <dbReference type="NCBI Taxonomy" id="307491"/>
    <lineage>
        <taxon>Eukaryota</taxon>
        <taxon>Metazoa</taxon>
        <taxon>Ecdysozoa</taxon>
        <taxon>Arthropoda</taxon>
        <taxon>Hexapoda</taxon>
        <taxon>Insecta</taxon>
        <taxon>Pterygota</taxon>
        <taxon>Neoptera</taxon>
        <taxon>Paraneoptera</taxon>
        <taxon>Hemiptera</taxon>
        <taxon>Sternorrhyncha</taxon>
        <taxon>Aphidomorpha</taxon>
        <taxon>Aphidoidea</taxon>
        <taxon>Aphididae</taxon>
        <taxon>Aphidini</taxon>
        <taxon>Aphis</taxon>
        <taxon>Aphis</taxon>
    </lineage>
</organism>
<dbReference type="Pfam" id="PF13359">
    <property type="entry name" value="DDE_Tnp_4"/>
    <property type="match status" value="1"/>
</dbReference>
<keyword evidence="6" id="KW-0963">Cytoplasm</keyword>
<dbReference type="GO" id="GO:0005634">
    <property type="term" value="C:nucleus"/>
    <property type="evidence" value="ECO:0007669"/>
    <property type="project" value="UniProtKB-SubCell"/>
</dbReference>
<dbReference type="OrthoDB" id="2430314at2759"/>
<reference evidence="15 16" key="1">
    <citation type="submission" date="2019-08" db="EMBL/GenBank/DDBJ databases">
        <title>The genome of the soybean aphid Biotype 1, its phylome, world population structure and adaptation to the North American continent.</title>
        <authorList>
            <person name="Giordano R."/>
            <person name="Donthu R.K."/>
            <person name="Hernandez A.G."/>
            <person name="Wright C.L."/>
            <person name="Zimin A.V."/>
        </authorList>
    </citation>
    <scope>NUCLEOTIDE SEQUENCE [LARGE SCALE GENOMIC DNA]</scope>
    <source>
        <tissue evidence="15">Whole aphids</tissue>
    </source>
</reference>
<dbReference type="EMBL" id="VYZN01000745">
    <property type="protein sequence ID" value="KAE9522710.1"/>
    <property type="molecule type" value="Genomic_DNA"/>
</dbReference>
<keyword evidence="16" id="KW-1185">Reference proteome</keyword>
<evidence type="ECO:0000313" key="15">
    <source>
        <dbReference type="EMBL" id="KAE9522710.1"/>
    </source>
</evidence>
<evidence type="ECO:0000256" key="10">
    <source>
        <dbReference type="ARBA" id="ARBA00023242"/>
    </source>
</evidence>
<comment type="caution">
    <text evidence="15">The sequence shown here is derived from an EMBL/GenBank/DDBJ whole genome shotgun (WGS) entry which is preliminary data.</text>
</comment>
<name>A0A6G0SWE0_APHGL</name>
<dbReference type="PRINTS" id="PR02086">
    <property type="entry name" value="PUTNUCHARBI1"/>
</dbReference>
<comment type="subcellular location">
    <subcellularLocation>
        <location evidence="3">Cytoplasm</location>
    </subcellularLocation>
    <subcellularLocation>
        <location evidence="2">Nucleus</location>
    </subcellularLocation>
</comment>
<evidence type="ECO:0000256" key="8">
    <source>
        <dbReference type="ARBA" id="ARBA00022723"/>
    </source>
</evidence>
<comment type="similarity">
    <text evidence="4">Belongs to the HARBI1 family.</text>
</comment>
<feature type="compositionally biased region" description="Low complexity" evidence="13">
    <location>
        <begin position="101"/>
        <end position="111"/>
    </location>
</feature>
<feature type="compositionally biased region" description="Polar residues" evidence="13">
    <location>
        <begin position="360"/>
        <end position="401"/>
    </location>
</feature>
<evidence type="ECO:0000256" key="11">
    <source>
        <dbReference type="ARBA" id="ARBA00030126"/>
    </source>
</evidence>
<keyword evidence="8" id="KW-0479">Metal-binding</keyword>
<accession>A0A6G0SWE0</accession>
<dbReference type="PANTHER" id="PTHR22930:SF289">
    <property type="entry name" value="DDE TNP4 DOMAIN-CONTAINING PROTEIN-RELATED"/>
    <property type="match status" value="1"/>
</dbReference>
<evidence type="ECO:0000313" key="16">
    <source>
        <dbReference type="Proteomes" id="UP000475862"/>
    </source>
</evidence>
<feature type="compositionally biased region" description="Basic and acidic residues" evidence="13">
    <location>
        <begin position="46"/>
        <end position="55"/>
    </location>
</feature>
<dbReference type="InterPro" id="IPR026103">
    <property type="entry name" value="HARBI1_animal"/>
</dbReference>
<feature type="region of interest" description="Disordered" evidence="13">
    <location>
        <begin position="46"/>
        <end position="84"/>
    </location>
</feature>
<proteinExistence type="inferred from homology"/>
<dbReference type="GO" id="GO:0016787">
    <property type="term" value="F:hydrolase activity"/>
    <property type="evidence" value="ECO:0007669"/>
    <property type="project" value="UniProtKB-KW"/>
</dbReference>
<evidence type="ECO:0000256" key="2">
    <source>
        <dbReference type="ARBA" id="ARBA00004123"/>
    </source>
</evidence>
<dbReference type="GO" id="GO:0046872">
    <property type="term" value="F:metal ion binding"/>
    <property type="evidence" value="ECO:0007669"/>
    <property type="project" value="UniProtKB-KW"/>
</dbReference>
<evidence type="ECO:0000256" key="4">
    <source>
        <dbReference type="ARBA" id="ARBA00006958"/>
    </source>
</evidence>
<dbReference type="AlphaFoldDB" id="A0A6G0SWE0"/>
<feature type="region of interest" description="Disordered" evidence="13">
    <location>
        <begin position="98"/>
        <end position="132"/>
    </location>
</feature>
<protein>
    <recommendedName>
        <fullName evidence="5">Putative nuclease HARBI1</fullName>
    </recommendedName>
    <alternativeName>
        <fullName evidence="11">Harbinger transposase-derived nuclease</fullName>
    </alternativeName>
</protein>
<evidence type="ECO:0000256" key="6">
    <source>
        <dbReference type="ARBA" id="ARBA00022490"/>
    </source>
</evidence>
<dbReference type="Proteomes" id="UP000475862">
    <property type="component" value="Unassembled WGS sequence"/>
</dbReference>
<dbReference type="InterPro" id="IPR045249">
    <property type="entry name" value="HARBI1-like"/>
</dbReference>
<evidence type="ECO:0000256" key="7">
    <source>
        <dbReference type="ARBA" id="ARBA00022722"/>
    </source>
</evidence>
<feature type="domain" description="DDE Tnp4" evidence="14">
    <location>
        <begin position="649"/>
        <end position="791"/>
    </location>
</feature>
<feature type="compositionally biased region" description="Basic and acidic residues" evidence="13">
    <location>
        <begin position="122"/>
        <end position="132"/>
    </location>
</feature>
<evidence type="ECO:0000256" key="13">
    <source>
        <dbReference type="SAM" id="MobiDB-lite"/>
    </source>
</evidence>
<feature type="region of interest" description="Disordered" evidence="13">
    <location>
        <begin position="354"/>
        <end position="401"/>
    </location>
</feature>
<keyword evidence="9" id="KW-0378">Hydrolase</keyword>
<comment type="cofactor">
    <cofactor evidence="1">
        <name>a divalent metal cation</name>
        <dbReference type="ChEBI" id="CHEBI:60240"/>
    </cofactor>
</comment>
<comment type="function">
    <text evidence="12">Transposase-derived protein that may have nuclease activity. Does not have transposase activity.</text>
</comment>
<gene>
    <name evidence="15" type="ORF">AGLY_016893</name>
</gene>
<evidence type="ECO:0000259" key="14">
    <source>
        <dbReference type="Pfam" id="PF13359"/>
    </source>
</evidence>
<evidence type="ECO:0000256" key="12">
    <source>
        <dbReference type="ARBA" id="ARBA00045850"/>
    </source>
</evidence>
<dbReference type="GO" id="GO:0004518">
    <property type="term" value="F:nuclease activity"/>
    <property type="evidence" value="ECO:0007669"/>
    <property type="project" value="UniProtKB-KW"/>
</dbReference>
<dbReference type="PANTHER" id="PTHR22930">
    <property type="match status" value="1"/>
</dbReference>
<feature type="region of interest" description="Disordered" evidence="13">
    <location>
        <begin position="436"/>
        <end position="457"/>
    </location>
</feature>
<dbReference type="InterPro" id="IPR027806">
    <property type="entry name" value="HARBI1_dom"/>
</dbReference>
<evidence type="ECO:0000256" key="5">
    <source>
        <dbReference type="ARBA" id="ARBA00015519"/>
    </source>
</evidence>
<evidence type="ECO:0000256" key="3">
    <source>
        <dbReference type="ARBA" id="ARBA00004496"/>
    </source>
</evidence>
<feature type="compositionally biased region" description="Low complexity" evidence="13">
    <location>
        <begin position="436"/>
        <end position="450"/>
    </location>
</feature>